<sequence>MRNSPYQTGITLIEIMIALLIGAFLVGGVLQIFIGSKQTYRMQEGLSRLQENGRFALDFLTNDIRMAGFMGCTSQATLTNTLNTPTSFLYNFGKAIEGFESTDASAWTPTIDAAITSPLGGSDVITIRRADDQSFTVTTHATSTDDLTLDATATTANLRTAGFLTSAGANNCTIAVVSDCSATAVFQVSAITGSILSHNTGSGCTPDNLTNDLGKTYVNGQVYPINTVSYYIRTGSGGQPSLYRRIGSNAAEELVEGIEQMQILYGEDTDPTPDGAPNYYVSANNVIDMTKIVSIRISLLAVTLDDNLAAEPLIYTYNGATTPATDRKIRRVFNTTIAVRN</sequence>
<dbReference type="OrthoDB" id="5296662at2"/>
<dbReference type="Pfam" id="PF16074">
    <property type="entry name" value="PilW"/>
    <property type="match status" value="1"/>
</dbReference>
<dbReference type="GO" id="GO:0043683">
    <property type="term" value="P:type IV pilus assembly"/>
    <property type="evidence" value="ECO:0007669"/>
    <property type="project" value="InterPro"/>
</dbReference>
<reference evidence="2 3" key="1">
    <citation type="submission" date="2018-02" db="EMBL/GenBank/DDBJ databases">
        <title>Subsurface microbial communities from deep shales in Ohio and West Virginia, USA.</title>
        <authorList>
            <person name="Wrighton K."/>
        </authorList>
    </citation>
    <scope>NUCLEOTIDE SEQUENCE [LARGE SCALE GENOMIC DNA]</scope>
    <source>
        <strain evidence="2 3">OWC-G53F</strain>
    </source>
</reference>
<dbReference type="SUPFAM" id="SSF54523">
    <property type="entry name" value="Pili subunits"/>
    <property type="match status" value="1"/>
</dbReference>
<dbReference type="RefSeq" id="WP_104425337.1">
    <property type="nucleotide sequence ID" value="NZ_PTIY01000025.1"/>
</dbReference>
<keyword evidence="1" id="KW-0812">Transmembrane</keyword>
<proteinExistence type="predicted"/>
<evidence type="ECO:0000256" key="1">
    <source>
        <dbReference type="SAM" id="Phobius"/>
    </source>
</evidence>
<feature type="transmembrane region" description="Helical" evidence="1">
    <location>
        <begin position="12"/>
        <end position="34"/>
    </location>
</feature>
<dbReference type="InterPro" id="IPR032092">
    <property type="entry name" value="PilW"/>
</dbReference>
<protein>
    <submittedName>
        <fullName evidence="2">Type IV pilus assembly protein PilW</fullName>
    </submittedName>
</protein>
<dbReference type="PROSITE" id="PS00409">
    <property type="entry name" value="PROKAR_NTER_METHYL"/>
    <property type="match status" value="1"/>
</dbReference>
<keyword evidence="1" id="KW-1133">Transmembrane helix</keyword>
<name>A0A2S6GH72_9GAMM</name>
<evidence type="ECO:0000313" key="3">
    <source>
        <dbReference type="Proteomes" id="UP000238071"/>
    </source>
</evidence>
<dbReference type="Proteomes" id="UP000238071">
    <property type="component" value="Unassembled WGS sequence"/>
</dbReference>
<comment type="caution">
    <text evidence="2">The sequence shown here is derived from an EMBL/GenBank/DDBJ whole genome shotgun (WGS) entry which is preliminary data.</text>
</comment>
<keyword evidence="3" id="KW-1185">Reference proteome</keyword>
<dbReference type="Pfam" id="PF07963">
    <property type="entry name" value="N_methyl"/>
    <property type="match status" value="1"/>
</dbReference>
<organism evidence="2 3">
    <name type="scientific">Methylobacter tundripaludum</name>
    <dbReference type="NCBI Taxonomy" id="173365"/>
    <lineage>
        <taxon>Bacteria</taxon>
        <taxon>Pseudomonadati</taxon>
        <taxon>Pseudomonadota</taxon>
        <taxon>Gammaproteobacteria</taxon>
        <taxon>Methylococcales</taxon>
        <taxon>Methylococcaceae</taxon>
        <taxon>Methylobacter</taxon>
    </lineage>
</organism>
<keyword evidence="1" id="KW-0472">Membrane</keyword>
<accession>A0A2S6GH72</accession>
<dbReference type="InterPro" id="IPR012902">
    <property type="entry name" value="N_methyl_site"/>
</dbReference>
<dbReference type="EMBL" id="PTIY01000025">
    <property type="protein sequence ID" value="PPK64588.1"/>
    <property type="molecule type" value="Genomic_DNA"/>
</dbReference>
<gene>
    <name evidence="2" type="ORF">B0F88_1257</name>
</gene>
<evidence type="ECO:0000313" key="2">
    <source>
        <dbReference type="EMBL" id="PPK64588.1"/>
    </source>
</evidence>
<dbReference type="AlphaFoldDB" id="A0A2S6GH72"/>
<dbReference type="InterPro" id="IPR045584">
    <property type="entry name" value="Pilin-like"/>
</dbReference>